<dbReference type="Proteomes" id="UP001597214">
    <property type="component" value="Unassembled WGS sequence"/>
</dbReference>
<feature type="domain" description="N-acetyltransferase" evidence="1">
    <location>
        <begin position="172"/>
        <end position="305"/>
    </location>
</feature>
<dbReference type="RefSeq" id="WP_377930133.1">
    <property type="nucleotide sequence ID" value="NZ_JBHUEM010000052.1"/>
</dbReference>
<protein>
    <submittedName>
        <fullName evidence="2">GNAT family N-acetyltransferase</fullName>
        <ecNumber evidence="2">2.3.-.-</ecNumber>
    </submittedName>
</protein>
<keyword evidence="3" id="KW-1185">Reference proteome</keyword>
<evidence type="ECO:0000313" key="2">
    <source>
        <dbReference type="EMBL" id="MFD1738905.1"/>
    </source>
</evidence>
<name>A0ABW4LUQ4_9BACI</name>
<keyword evidence="2" id="KW-0012">Acyltransferase</keyword>
<accession>A0ABW4LUQ4</accession>
<evidence type="ECO:0000313" key="3">
    <source>
        <dbReference type="Proteomes" id="UP001597214"/>
    </source>
</evidence>
<dbReference type="Pfam" id="PF00583">
    <property type="entry name" value="Acetyltransf_1"/>
    <property type="match status" value="1"/>
</dbReference>
<dbReference type="InterPro" id="IPR000182">
    <property type="entry name" value="GNAT_dom"/>
</dbReference>
<comment type="caution">
    <text evidence="2">The sequence shown here is derived from an EMBL/GenBank/DDBJ whole genome shotgun (WGS) entry which is preliminary data.</text>
</comment>
<organism evidence="2 3">
    <name type="scientific">Bacillus salitolerans</name>
    <dbReference type="NCBI Taxonomy" id="1437434"/>
    <lineage>
        <taxon>Bacteria</taxon>
        <taxon>Bacillati</taxon>
        <taxon>Bacillota</taxon>
        <taxon>Bacilli</taxon>
        <taxon>Bacillales</taxon>
        <taxon>Bacillaceae</taxon>
        <taxon>Bacillus</taxon>
    </lineage>
</organism>
<sequence length="305" mass="35403">MTFIVRKLSKDDGEMVYPIRQEAYRQNKGASSLIDKIDKDRMKVQLALVNRGSNMVIGYSLLWEQVTSPLIHRLEIQLHPDYKIVELLNMLYQSTTQGLSEIDSKAIQTRLLESQTYELEYFIKQGFLEDHRMEKVYLDLQDKSLNIHEHAQPNISITTLAKEKRVDGHYNEKLKELNERTWFDFPREALLPPMPPNDNWLHYENNIEEAFFIAKDGNQFIGYSHLCTFSDTSKKLLQGNTAVLGEFRGKGVATALKIEGIQYAQANGYEGIFTSHRNTNIPMNTVNEKLGWKRYVSEVRLQKLL</sequence>
<dbReference type="Gene3D" id="3.40.630.30">
    <property type="match status" value="1"/>
</dbReference>
<dbReference type="EC" id="2.3.-.-" evidence="2"/>
<dbReference type="PROSITE" id="PS51186">
    <property type="entry name" value="GNAT"/>
    <property type="match status" value="1"/>
</dbReference>
<evidence type="ECO:0000259" key="1">
    <source>
        <dbReference type="PROSITE" id="PS51186"/>
    </source>
</evidence>
<dbReference type="InterPro" id="IPR016181">
    <property type="entry name" value="Acyl_CoA_acyltransferase"/>
</dbReference>
<reference evidence="3" key="1">
    <citation type="journal article" date="2019" name="Int. J. Syst. Evol. Microbiol.">
        <title>The Global Catalogue of Microorganisms (GCM) 10K type strain sequencing project: providing services to taxonomists for standard genome sequencing and annotation.</title>
        <authorList>
            <consortium name="The Broad Institute Genomics Platform"/>
            <consortium name="The Broad Institute Genome Sequencing Center for Infectious Disease"/>
            <person name="Wu L."/>
            <person name="Ma J."/>
        </authorList>
    </citation>
    <scope>NUCLEOTIDE SEQUENCE [LARGE SCALE GENOMIC DNA]</scope>
    <source>
        <strain evidence="3">CCUG 49339</strain>
    </source>
</reference>
<keyword evidence="2" id="KW-0808">Transferase</keyword>
<gene>
    <name evidence="2" type="ORF">ACFSCX_20540</name>
</gene>
<dbReference type="GO" id="GO:0016746">
    <property type="term" value="F:acyltransferase activity"/>
    <property type="evidence" value="ECO:0007669"/>
    <property type="project" value="UniProtKB-KW"/>
</dbReference>
<proteinExistence type="predicted"/>
<dbReference type="EMBL" id="JBHUEM010000052">
    <property type="protein sequence ID" value="MFD1738905.1"/>
    <property type="molecule type" value="Genomic_DNA"/>
</dbReference>
<dbReference type="SUPFAM" id="SSF55729">
    <property type="entry name" value="Acyl-CoA N-acyltransferases (Nat)"/>
    <property type="match status" value="1"/>
</dbReference>
<dbReference type="CDD" id="cd04301">
    <property type="entry name" value="NAT_SF"/>
    <property type="match status" value="1"/>
</dbReference>